<keyword evidence="3" id="KW-1185">Reference proteome</keyword>
<dbReference type="EMBL" id="AP018694">
    <property type="protein sequence ID" value="BBE18923.1"/>
    <property type="molecule type" value="Genomic_DNA"/>
</dbReference>
<evidence type="ECO:0000256" key="1">
    <source>
        <dbReference type="SAM" id="Coils"/>
    </source>
</evidence>
<sequence>MAKKNTGKVIQMLSPENYIRKKARNLPIYECLVNTEWKEQGVAHVVVARSHVNGNITTCMYLVDIFCLGIKNTQYFFNIPEAEYQEMKESMEHIVFETISYNLAHNIVFAGLEYAAEYEFKPHKDFTSITRFMLEEDTEDIELIDIECGLNGKPFYVNGPNEDEAKTRQILAQLERTAGPGNYDFELIDDDEFDELDEFDQLTLKEKRELFQNLNSRRDDLNDNEDEQLQRLTEHVISSIVDPDLVDQYSEQYLNDFDFEVTDNTFTEEMLGLGNQKLDIETCELFTQIYDAAFEDPEAAKSLLNDFRSKTPKNPASYFLELIILRAEDATQYETKLREYSALFPEYALLKILLSVELVLDLSIKEEEITDSFTMQSLFSGRTWIHHIEAYNYLIALLMGLTRIGDIDRILGFYEAYNNLELTDDEFAVLEEYMFIVKATITDQILSME</sequence>
<evidence type="ECO:0000313" key="2">
    <source>
        <dbReference type="EMBL" id="BBE18923.1"/>
    </source>
</evidence>
<proteinExistence type="predicted"/>
<accession>A0A5K7SBG4</accession>
<evidence type="ECO:0000313" key="3">
    <source>
        <dbReference type="Proteomes" id="UP001193389"/>
    </source>
</evidence>
<reference evidence="2" key="1">
    <citation type="journal article" date="2020" name="Int. J. Syst. Evol. Microbiol.">
        <title>Aquipluma nitroreducens gen. nov. sp. nov., a novel facultatively anaerobic bacterium isolated from a freshwater lake.</title>
        <authorList>
            <person name="Watanabe M."/>
            <person name="Kojima H."/>
            <person name="Fukui M."/>
        </authorList>
    </citation>
    <scope>NUCLEOTIDE SEQUENCE</scope>
    <source>
        <strain evidence="2">MeG22</strain>
    </source>
</reference>
<organism evidence="2 3">
    <name type="scientific">Aquipluma nitroreducens</name>
    <dbReference type="NCBI Taxonomy" id="2010828"/>
    <lineage>
        <taxon>Bacteria</taxon>
        <taxon>Pseudomonadati</taxon>
        <taxon>Bacteroidota</taxon>
        <taxon>Bacteroidia</taxon>
        <taxon>Marinilabiliales</taxon>
        <taxon>Prolixibacteraceae</taxon>
        <taxon>Aquipluma</taxon>
    </lineage>
</organism>
<protein>
    <submittedName>
        <fullName evidence="2">Uncharacterized protein</fullName>
    </submittedName>
</protein>
<gene>
    <name evidence="2" type="ORF">AQPE_3093</name>
</gene>
<dbReference type="AlphaFoldDB" id="A0A5K7SBG4"/>
<dbReference type="RefSeq" id="WP_318347212.1">
    <property type="nucleotide sequence ID" value="NZ_AP018694.1"/>
</dbReference>
<dbReference type="KEGG" id="anf:AQPE_3093"/>
<keyword evidence="1" id="KW-0175">Coiled coil</keyword>
<dbReference type="Proteomes" id="UP001193389">
    <property type="component" value="Chromosome"/>
</dbReference>
<name>A0A5K7SBG4_9BACT</name>
<feature type="coiled-coil region" evidence="1">
    <location>
        <begin position="204"/>
        <end position="231"/>
    </location>
</feature>